<dbReference type="PANTHER" id="PTHR46148:SF60">
    <property type="entry name" value="CHROMO DOMAIN-CONTAINING PROTEIN"/>
    <property type="match status" value="1"/>
</dbReference>
<dbReference type="RefSeq" id="XP_017970439.1">
    <property type="nucleotide sequence ID" value="XM_018114950.1"/>
</dbReference>
<dbReference type="PANTHER" id="PTHR46148">
    <property type="entry name" value="CHROMO DOMAIN-CONTAINING PROTEIN"/>
    <property type="match status" value="1"/>
</dbReference>
<reference evidence="2" key="2">
    <citation type="submission" date="2025-08" db="UniProtKB">
        <authorList>
            <consortium name="RefSeq"/>
        </authorList>
    </citation>
    <scope>IDENTIFICATION</scope>
</reference>
<dbReference type="Gramene" id="Tc02v2_t019980.1">
    <property type="protein sequence ID" value="Tc02v2_p019980.1"/>
    <property type="gene ID" value="Tc02v2_g019980"/>
</dbReference>
<accession>A0AB32VY67</accession>
<protein>
    <submittedName>
        <fullName evidence="2">Uncharacterized protein LOC108660691</fullName>
    </submittedName>
</protein>
<sequence>MAPFEALYGQRCKSSIGWLQVGERKLLGPELVQDTTENIHMIWQRMLSAQSRQKSYADNRQRDSKFQVGDHVFLKVSPTKWVMRKYNPDPSNVIRYENIQLQDDLIYEEQPVAILDKQVKKLRSKDVALVKVLWRNHISEKVTWEAEEEMRTKYPHLFDA</sequence>
<name>A0AB32VY67_THECC</name>
<gene>
    <name evidence="2" type="primary">LOC108660691</name>
</gene>
<evidence type="ECO:0000313" key="2">
    <source>
        <dbReference type="RefSeq" id="XP_017970439.1"/>
    </source>
</evidence>
<proteinExistence type="predicted"/>
<organism evidence="1 2">
    <name type="scientific">Theobroma cacao</name>
    <name type="common">Cacao</name>
    <name type="synonym">Cocoa</name>
    <dbReference type="NCBI Taxonomy" id="3641"/>
    <lineage>
        <taxon>Eukaryota</taxon>
        <taxon>Viridiplantae</taxon>
        <taxon>Streptophyta</taxon>
        <taxon>Embryophyta</taxon>
        <taxon>Tracheophyta</taxon>
        <taxon>Spermatophyta</taxon>
        <taxon>Magnoliopsida</taxon>
        <taxon>eudicotyledons</taxon>
        <taxon>Gunneridae</taxon>
        <taxon>Pentapetalae</taxon>
        <taxon>rosids</taxon>
        <taxon>malvids</taxon>
        <taxon>Malvales</taxon>
        <taxon>Malvaceae</taxon>
        <taxon>Byttnerioideae</taxon>
        <taxon>Theobroma</taxon>
    </lineage>
</organism>
<dbReference type="Proteomes" id="UP000694886">
    <property type="component" value="Chromosome 2"/>
</dbReference>
<dbReference type="AlphaFoldDB" id="A0AB32VY67"/>
<dbReference type="GeneID" id="108660691"/>
<evidence type="ECO:0000313" key="1">
    <source>
        <dbReference type="Proteomes" id="UP000694886"/>
    </source>
</evidence>
<dbReference type="KEGG" id="tcc:108660691"/>
<reference evidence="1" key="1">
    <citation type="journal article" date="1997" name="Nucleic Acids Res.">
        <title>tRNAscan-SE: a program for improved detection of transfer RNA genes in genomic sequence.</title>
        <authorList>
            <person name="Lowe T.M."/>
            <person name="Eddy S.R."/>
        </authorList>
    </citation>
    <scope>NUCLEOTIDE SEQUENCE [LARGE SCALE GENOMIC DNA]</scope>
    <source>
        <strain evidence="1">r\B97-61/B2</strain>
    </source>
</reference>